<sequence>MSRNRLFYGWIFSASQRCQFHLCTSLTIRKPVLTFTRTCFMTTLSLYSHKYTLLRIRFKNRTHSFIQFGESPASHELSISQTSSGSGSKNKFITASIPVITQDSASQACSVPDSPAILIQYSFDGDSNSARQEVRSFVIYLANISLLGHVACASTRRAPANTHAHRLSMCSTSKINTLPHRKLLFIFHWGPHHLYTLTSKLQFDKPLSRTP</sequence>
<protein>
    <submittedName>
        <fullName evidence="1">Uncharacterized protein</fullName>
    </submittedName>
</protein>
<accession>A0A7J8FIN4</accession>
<name>A0A7J8FIN4_ROUAE</name>
<dbReference type="Proteomes" id="UP000593571">
    <property type="component" value="Unassembled WGS sequence"/>
</dbReference>
<organism evidence="1 2">
    <name type="scientific">Rousettus aegyptiacus</name>
    <name type="common">Egyptian fruit bat</name>
    <name type="synonym">Pteropus aegyptiacus</name>
    <dbReference type="NCBI Taxonomy" id="9407"/>
    <lineage>
        <taxon>Eukaryota</taxon>
        <taxon>Metazoa</taxon>
        <taxon>Chordata</taxon>
        <taxon>Craniata</taxon>
        <taxon>Vertebrata</taxon>
        <taxon>Euteleostomi</taxon>
        <taxon>Mammalia</taxon>
        <taxon>Eutheria</taxon>
        <taxon>Laurasiatheria</taxon>
        <taxon>Chiroptera</taxon>
        <taxon>Yinpterochiroptera</taxon>
        <taxon>Pteropodoidea</taxon>
        <taxon>Pteropodidae</taxon>
        <taxon>Rousettinae</taxon>
        <taxon>Rousettus</taxon>
    </lineage>
</organism>
<comment type="caution">
    <text evidence="1">The sequence shown here is derived from an EMBL/GenBank/DDBJ whole genome shotgun (WGS) entry which is preliminary data.</text>
</comment>
<evidence type="ECO:0000313" key="2">
    <source>
        <dbReference type="Proteomes" id="UP000593571"/>
    </source>
</evidence>
<dbReference type="AlphaFoldDB" id="A0A7J8FIN4"/>
<proteinExistence type="predicted"/>
<keyword evidence="2" id="KW-1185">Reference proteome</keyword>
<evidence type="ECO:0000313" key="1">
    <source>
        <dbReference type="EMBL" id="KAF6447536.1"/>
    </source>
</evidence>
<gene>
    <name evidence="1" type="ORF">HJG63_011970</name>
</gene>
<reference evidence="1 2" key="1">
    <citation type="journal article" date="2020" name="Nature">
        <title>Six reference-quality genomes reveal evolution of bat adaptations.</title>
        <authorList>
            <person name="Jebb D."/>
            <person name="Huang Z."/>
            <person name="Pippel M."/>
            <person name="Hughes G.M."/>
            <person name="Lavrichenko K."/>
            <person name="Devanna P."/>
            <person name="Winkler S."/>
            <person name="Jermiin L.S."/>
            <person name="Skirmuntt E.C."/>
            <person name="Katzourakis A."/>
            <person name="Burkitt-Gray L."/>
            <person name="Ray D.A."/>
            <person name="Sullivan K.A.M."/>
            <person name="Roscito J.G."/>
            <person name="Kirilenko B.M."/>
            <person name="Davalos L.M."/>
            <person name="Corthals A.P."/>
            <person name="Power M.L."/>
            <person name="Jones G."/>
            <person name="Ransome R.D."/>
            <person name="Dechmann D.K.N."/>
            <person name="Locatelli A.G."/>
            <person name="Puechmaille S.J."/>
            <person name="Fedrigo O."/>
            <person name="Jarvis E.D."/>
            <person name="Hiller M."/>
            <person name="Vernes S.C."/>
            <person name="Myers E.W."/>
            <person name="Teeling E.C."/>
        </authorList>
    </citation>
    <scope>NUCLEOTIDE SEQUENCE [LARGE SCALE GENOMIC DNA]</scope>
    <source>
        <strain evidence="1">MRouAeg1</strain>
        <tissue evidence="1">Muscle</tissue>
    </source>
</reference>
<dbReference type="EMBL" id="JACASE010000007">
    <property type="protein sequence ID" value="KAF6447536.1"/>
    <property type="molecule type" value="Genomic_DNA"/>
</dbReference>